<dbReference type="OrthoDB" id="3281800at2"/>
<dbReference type="InterPro" id="IPR011701">
    <property type="entry name" value="MFS"/>
</dbReference>
<feature type="transmembrane region" description="Helical" evidence="7">
    <location>
        <begin position="333"/>
        <end position="352"/>
    </location>
</feature>
<feature type="transmembrane region" description="Helical" evidence="7">
    <location>
        <begin position="137"/>
        <end position="155"/>
    </location>
</feature>
<dbReference type="KEGG" id="sseo:D0Z67_25670"/>
<evidence type="ECO:0000256" key="4">
    <source>
        <dbReference type="ARBA" id="ARBA00022989"/>
    </source>
</evidence>
<dbReference type="SUPFAM" id="SSF103473">
    <property type="entry name" value="MFS general substrate transporter"/>
    <property type="match status" value="1"/>
</dbReference>
<dbReference type="GO" id="GO:0046677">
    <property type="term" value="P:response to antibiotic"/>
    <property type="evidence" value="ECO:0007669"/>
    <property type="project" value="UniProtKB-KW"/>
</dbReference>
<evidence type="ECO:0000256" key="6">
    <source>
        <dbReference type="ARBA" id="ARBA00023251"/>
    </source>
</evidence>
<dbReference type="Proteomes" id="UP000292547">
    <property type="component" value="Chromosome"/>
</dbReference>
<dbReference type="Pfam" id="PF07690">
    <property type="entry name" value="MFS_1"/>
    <property type="match status" value="1"/>
</dbReference>
<evidence type="ECO:0000256" key="7">
    <source>
        <dbReference type="SAM" id="Phobius"/>
    </source>
</evidence>
<dbReference type="InterPro" id="IPR036259">
    <property type="entry name" value="MFS_trans_sf"/>
</dbReference>
<evidence type="ECO:0000259" key="8">
    <source>
        <dbReference type="PROSITE" id="PS50850"/>
    </source>
</evidence>
<dbReference type="EMBL" id="CP032229">
    <property type="protein sequence ID" value="QBJ94354.1"/>
    <property type="molecule type" value="Genomic_DNA"/>
</dbReference>
<dbReference type="RefSeq" id="WP_031181394.1">
    <property type="nucleotide sequence ID" value="NZ_CP032229.1"/>
</dbReference>
<sequence>MRAKKSDGFDRRLLAPMMLGSVLNPVNSSVLSVSLVPIGAAFGAPPAQTAWLVSALYLATSIGQPVVGRLIDLFGPRKLFLVGTALTGVAGVVGMLAPDLGVLIAARVLLGFGTCSGYPAAMYLIRSEARRTGQESPTGVLTALAVTTQTVAVIGPSLGGLLIGVGGWRATLAVNIPLALVGLYLGARRLPVTPPAPRTDDRHPPAALDLPGMGLFAAALVCLLLFLMEPGAAHWYLPVLTVLASAAFARRELRTPQPFIDLRVLSGNLPLLATYTRALLAYIVSYAFLYGYTQWLEQGRGLSASQAGLVQLPLFATALVVSTITGRRQAIRAKLLVGAAGQLAACALLLTLTDASPVWTLLAVVLVLGVPQGLNSLALQNSVFHQADPERMGSSAGLLRTFGYLGAIVASAASGALFGQRADTGGLHHLAWLMLAVSALFLAVTVADRSLRGLGVTRGEPAPERTREDQT</sequence>
<organism evidence="9 10">
    <name type="scientific">Streptomyces seoulensis</name>
    <dbReference type="NCBI Taxonomy" id="73044"/>
    <lineage>
        <taxon>Bacteria</taxon>
        <taxon>Bacillati</taxon>
        <taxon>Actinomycetota</taxon>
        <taxon>Actinomycetes</taxon>
        <taxon>Kitasatosporales</taxon>
        <taxon>Streptomycetaceae</taxon>
        <taxon>Streptomyces</taxon>
    </lineage>
</organism>
<feature type="transmembrane region" description="Helical" evidence="7">
    <location>
        <begin position="161"/>
        <end position="185"/>
    </location>
</feature>
<dbReference type="GO" id="GO:0022857">
    <property type="term" value="F:transmembrane transporter activity"/>
    <property type="evidence" value="ECO:0007669"/>
    <property type="project" value="InterPro"/>
</dbReference>
<keyword evidence="4 7" id="KW-1133">Transmembrane helix</keyword>
<name>A0A4P6U5F1_STRSO</name>
<dbReference type="Gene3D" id="1.20.1720.10">
    <property type="entry name" value="Multidrug resistance protein D"/>
    <property type="match status" value="1"/>
</dbReference>
<dbReference type="InterPro" id="IPR020846">
    <property type="entry name" value="MFS_dom"/>
</dbReference>
<evidence type="ECO:0000313" key="9">
    <source>
        <dbReference type="EMBL" id="QBJ94354.1"/>
    </source>
</evidence>
<dbReference type="Gene3D" id="1.20.1250.20">
    <property type="entry name" value="MFS general substrate transporter like domains"/>
    <property type="match status" value="1"/>
</dbReference>
<keyword evidence="10" id="KW-1185">Reference proteome</keyword>
<feature type="transmembrane region" description="Helical" evidence="7">
    <location>
        <begin position="358"/>
        <end position="377"/>
    </location>
</feature>
<evidence type="ECO:0000313" key="10">
    <source>
        <dbReference type="Proteomes" id="UP000292547"/>
    </source>
</evidence>
<evidence type="ECO:0000256" key="3">
    <source>
        <dbReference type="ARBA" id="ARBA00022692"/>
    </source>
</evidence>
<feature type="transmembrane region" description="Helical" evidence="7">
    <location>
        <begin position="104"/>
        <end position="125"/>
    </location>
</feature>
<dbReference type="GO" id="GO:0005886">
    <property type="term" value="C:plasma membrane"/>
    <property type="evidence" value="ECO:0007669"/>
    <property type="project" value="UniProtKB-SubCell"/>
</dbReference>
<dbReference type="GeneID" id="300102302"/>
<evidence type="ECO:0000256" key="5">
    <source>
        <dbReference type="ARBA" id="ARBA00023136"/>
    </source>
</evidence>
<feature type="domain" description="Major facilitator superfamily (MFS) profile" evidence="8">
    <location>
        <begin position="13"/>
        <end position="450"/>
    </location>
</feature>
<dbReference type="AlphaFoldDB" id="A0A4P6U5F1"/>
<keyword evidence="2" id="KW-0813">Transport</keyword>
<dbReference type="PROSITE" id="PS50850">
    <property type="entry name" value="MFS"/>
    <property type="match status" value="1"/>
</dbReference>
<feature type="transmembrane region" description="Helical" evidence="7">
    <location>
        <begin position="79"/>
        <end position="98"/>
    </location>
</feature>
<dbReference type="PANTHER" id="PTHR42718:SF9">
    <property type="entry name" value="MAJOR FACILITATOR SUPERFAMILY MULTIDRUG TRANSPORTER MFSC"/>
    <property type="match status" value="1"/>
</dbReference>
<dbReference type="STRING" id="73044.GCA_000725795_03177"/>
<evidence type="ECO:0000256" key="1">
    <source>
        <dbReference type="ARBA" id="ARBA00004651"/>
    </source>
</evidence>
<feature type="transmembrane region" description="Helical" evidence="7">
    <location>
        <begin position="233"/>
        <end position="249"/>
    </location>
</feature>
<keyword evidence="6" id="KW-0046">Antibiotic resistance</keyword>
<feature type="transmembrane region" description="Helical" evidence="7">
    <location>
        <begin position="206"/>
        <end position="227"/>
    </location>
</feature>
<feature type="transmembrane region" description="Helical" evidence="7">
    <location>
        <begin position="301"/>
        <end position="321"/>
    </location>
</feature>
<comment type="subcellular location">
    <subcellularLocation>
        <location evidence="1">Cell membrane</location>
        <topology evidence="1">Multi-pass membrane protein</topology>
    </subcellularLocation>
</comment>
<protein>
    <submittedName>
        <fullName evidence="9">MFS transporter</fullName>
    </submittedName>
</protein>
<proteinExistence type="predicted"/>
<keyword evidence="3 7" id="KW-0812">Transmembrane</keyword>
<feature type="transmembrane region" description="Helical" evidence="7">
    <location>
        <begin position="269"/>
        <end position="289"/>
    </location>
</feature>
<reference evidence="9 10" key="1">
    <citation type="submission" date="2018-08" db="EMBL/GenBank/DDBJ databases">
        <title>The complete genome sequence of Streptomyces seoulensis, a pioneer strain for nickel superoxide dismutase discovery.</title>
        <authorList>
            <person name="Shin J."/>
            <person name="Lee J.-S."/>
            <person name="Lee E.-J."/>
            <person name="Youn H.-D."/>
        </authorList>
    </citation>
    <scope>NUCLEOTIDE SEQUENCE [LARGE SCALE GENOMIC DNA]</scope>
    <source>
        <strain evidence="9 10">KCTC 9819</strain>
    </source>
</reference>
<feature type="transmembrane region" description="Helical" evidence="7">
    <location>
        <begin position="430"/>
        <end position="448"/>
    </location>
</feature>
<feature type="transmembrane region" description="Helical" evidence="7">
    <location>
        <begin position="398"/>
        <end position="418"/>
    </location>
</feature>
<keyword evidence="5 7" id="KW-0472">Membrane</keyword>
<evidence type="ECO:0000256" key="2">
    <source>
        <dbReference type="ARBA" id="ARBA00022448"/>
    </source>
</evidence>
<gene>
    <name evidence="9" type="ORF">D0Z67_25670</name>
</gene>
<accession>A0A4P6U5F1</accession>
<dbReference type="PANTHER" id="PTHR42718">
    <property type="entry name" value="MAJOR FACILITATOR SUPERFAMILY MULTIDRUG TRANSPORTER MFSC"/>
    <property type="match status" value="1"/>
</dbReference>